<comment type="caution">
    <text evidence="2">The sequence shown here is derived from an EMBL/GenBank/DDBJ whole genome shotgun (WGS) entry which is preliminary data.</text>
</comment>
<keyword evidence="3" id="KW-1185">Reference proteome</keyword>
<organism evidence="2 3">
    <name type="scientific">Phanerochaete sordida</name>
    <dbReference type="NCBI Taxonomy" id="48140"/>
    <lineage>
        <taxon>Eukaryota</taxon>
        <taxon>Fungi</taxon>
        <taxon>Dikarya</taxon>
        <taxon>Basidiomycota</taxon>
        <taxon>Agaricomycotina</taxon>
        <taxon>Agaricomycetes</taxon>
        <taxon>Polyporales</taxon>
        <taxon>Phanerochaetaceae</taxon>
        <taxon>Phanerochaete</taxon>
    </lineage>
</organism>
<name>A0A9P3LHE8_9APHY</name>
<feature type="region of interest" description="Disordered" evidence="1">
    <location>
        <begin position="57"/>
        <end position="90"/>
    </location>
</feature>
<proteinExistence type="predicted"/>
<protein>
    <submittedName>
        <fullName evidence="2">Uncharacterized protein</fullName>
    </submittedName>
</protein>
<accession>A0A9P3LHE8</accession>
<reference evidence="2 3" key="1">
    <citation type="submission" date="2021-08" db="EMBL/GenBank/DDBJ databases">
        <title>Draft Genome Sequence of Phanerochaete sordida strain YK-624.</title>
        <authorList>
            <person name="Mori T."/>
            <person name="Dohra H."/>
            <person name="Suzuki T."/>
            <person name="Kawagishi H."/>
            <person name="Hirai H."/>
        </authorList>
    </citation>
    <scope>NUCLEOTIDE SEQUENCE [LARGE SCALE GENOMIC DNA]</scope>
    <source>
        <strain evidence="2 3">YK-624</strain>
    </source>
</reference>
<evidence type="ECO:0000313" key="3">
    <source>
        <dbReference type="Proteomes" id="UP000703269"/>
    </source>
</evidence>
<evidence type="ECO:0000256" key="1">
    <source>
        <dbReference type="SAM" id="MobiDB-lite"/>
    </source>
</evidence>
<dbReference type="EMBL" id="BPQB01000041">
    <property type="protein sequence ID" value="GJE94599.1"/>
    <property type="molecule type" value="Genomic_DNA"/>
</dbReference>
<sequence length="234" mass="25531">MYLANYFNYLPSPLLLPVCKEKLLAACRACRVRHRARARCRYARAAAGSITLRTAKRTNAGPASAARRAARPARMCLRERPRAPAEAQDARAVDRGALGKTHHAPAQQHAPPVGGRGRACLAVDIRCAPSVDPYQYTINWPLSPWTHRTRSSRSSHRACSRIAMAMPQLRVRTAAVLLFDLRAPARTLPDNPRRIGCPCSVSRSSPAARRVAPARPMCSRTYAGLAPGLAPGSR</sequence>
<evidence type="ECO:0000313" key="2">
    <source>
        <dbReference type="EMBL" id="GJE94599.1"/>
    </source>
</evidence>
<dbReference type="Proteomes" id="UP000703269">
    <property type="component" value="Unassembled WGS sequence"/>
</dbReference>
<dbReference type="AlphaFoldDB" id="A0A9P3LHE8"/>
<gene>
    <name evidence="2" type="ORF">PsYK624_107690</name>
</gene>
<feature type="compositionally biased region" description="Basic and acidic residues" evidence="1">
    <location>
        <begin position="76"/>
        <end position="90"/>
    </location>
</feature>